<reference evidence="1" key="1">
    <citation type="journal article" date="2014" name="Nat. Commun.">
        <title>Multiple recent horizontal transfers of a large genomic region in cheese making fungi.</title>
        <authorList>
            <person name="Cheeseman K."/>
            <person name="Ropars J."/>
            <person name="Renault P."/>
            <person name="Dupont J."/>
            <person name="Gouzy J."/>
            <person name="Branca A."/>
            <person name="Abraham A.L."/>
            <person name="Ceppi M."/>
            <person name="Conseiller E."/>
            <person name="Debuchy R."/>
            <person name="Malagnac F."/>
            <person name="Goarin A."/>
            <person name="Silar P."/>
            <person name="Lacoste S."/>
            <person name="Sallet E."/>
            <person name="Bensimon A."/>
            <person name="Giraud T."/>
            <person name="Brygoo Y."/>
        </authorList>
    </citation>
    <scope>NUCLEOTIDE SEQUENCE [LARGE SCALE GENOMIC DNA]</scope>
    <source>
        <strain evidence="1">FM164</strain>
    </source>
</reference>
<dbReference type="OrthoDB" id="2831558at2759"/>
<protein>
    <submittedName>
        <fullName evidence="1">Genomic scaffold, ProqFM164S04</fullName>
    </submittedName>
</protein>
<sequence>MDNGPCIIVRIPTSITSPLGLTTNSEVVIITYCLTPKLRPSDSAAAVRQELIELFTSWKKLGLEGSYPYSPVEAELKQHARDYEDFESV</sequence>
<keyword evidence="2" id="KW-1185">Reference proteome</keyword>
<evidence type="ECO:0000313" key="1">
    <source>
        <dbReference type="EMBL" id="CDM35707.1"/>
    </source>
</evidence>
<proteinExistence type="predicted"/>
<organism evidence="1 2">
    <name type="scientific">Penicillium roqueforti (strain FM164)</name>
    <dbReference type="NCBI Taxonomy" id="1365484"/>
    <lineage>
        <taxon>Eukaryota</taxon>
        <taxon>Fungi</taxon>
        <taxon>Dikarya</taxon>
        <taxon>Ascomycota</taxon>
        <taxon>Pezizomycotina</taxon>
        <taxon>Eurotiomycetes</taxon>
        <taxon>Eurotiomycetidae</taxon>
        <taxon>Eurotiales</taxon>
        <taxon>Aspergillaceae</taxon>
        <taxon>Penicillium</taxon>
    </lineage>
</organism>
<name>W6R1K3_PENRF</name>
<dbReference type="EMBL" id="HG792018">
    <property type="protein sequence ID" value="CDM35707.1"/>
    <property type="molecule type" value="Genomic_DNA"/>
</dbReference>
<evidence type="ECO:0000313" key="2">
    <source>
        <dbReference type="Proteomes" id="UP000030686"/>
    </source>
</evidence>
<gene>
    <name evidence="1" type="ORF">PROQFM164_S04g000588</name>
</gene>
<dbReference type="Proteomes" id="UP000030686">
    <property type="component" value="Unassembled WGS sequence"/>
</dbReference>
<accession>W6R1K3</accession>
<dbReference type="STRING" id="1365484.W6R1K3"/>
<dbReference type="AlphaFoldDB" id="W6R1K3"/>